<dbReference type="EMBL" id="VFQC01000001">
    <property type="protein sequence ID" value="TQN32471.1"/>
    <property type="molecule type" value="Genomic_DNA"/>
</dbReference>
<dbReference type="OrthoDB" id="3388334at2"/>
<evidence type="ECO:0000313" key="2">
    <source>
        <dbReference type="EMBL" id="TQN32471.1"/>
    </source>
</evidence>
<dbReference type="AlphaFoldDB" id="A0A543NKX8"/>
<accession>A0A543NKX8</accession>
<protein>
    <submittedName>
        <fullName evidence="2">Uncharacterized protein</fullName>
    </submittedName>
</protein>
<keyword evidence="1" id="KW-1133">Transmembrane helix</keyword>
<keyword evidence="1" id="KW-0812">Transmembrane</keyword>
<organism evidence="2 3">
    <name type="scientific">Haloactinospora alba</name>
    <dbReference type="NCBI Taxonomy" id="405555"/>
    <lineage>
        <taxon>Bacteria</taxon>
        <taxon>Bacillati</taxon>
        <taxon>Actinomycetota</taxon>
        <taxon>Actinomycetes</taxon>
        <taxon>Streptosporangiales</taxon>
        <taxon>Nocardiopsidaceae</taxon>
        <taxon>Haloactinospora</taxon>
    </lineage>
</organism>
<evidence type="ECO:0000256" key="1">
    <source>
        <dbReference type="SAM" id="Phobius"/>
    </source>
</evidence>
<keyword evidence="3" id="KW-1185">Reference proteome</keyword>
<comment type="caution">
    <text evidence="2">The sequence shown here is derived from an EMBL/GenBank/DDBJ whole genome shotgun (WGS) entry which is preliminary data.</text>
</comment>
<sequence>MELERVILGLVVAVLLPYSVPALRARSTVAVAASTLYAGYTLYPVFLSWEPFLLIPLCGTISYGLVQLARHDGDMQGSPLLFLPAEVRKYTLVPVGAALIATLSTLAMYGVPEMLNATHEFILDNTVGIGVSGFLIATFVGGEVVTHTLHPFSAELKKAEEEEMTPLKGAGTVIGWLERSLTFLLVGAGQSEAVLAVVGIKALARFSELQANQKRFAEYFLIGTMSSIGFAVLVAATVRLAVGERALV</sequence>
<gene>
    <name evidence="2" type="ORF">FHX37_2431</name>
</gene>
<feature type="transmembrane region" description="Helical" evidence="1">
    <location>
        <begin position="216"/>
        <end position="242"/>
    </location>
</feature>
<feature type="transmembrane region" description="Helical" evidence="1">
    <location>
        <begin position="90"/>
        <end position="111"/>
    </location>
</feature>
<feature type="transmembrane region" description="Helical" evidence="1">
    <location>
        <begin position="48"/>
        <end position="69"/>
    </location>
</feature>
<reference evidence="2 3" key="1">
    <citation type="submission" date="2019-06" db="EMBL/GenBank/DDBJ databases">
        <title>Sequencing the genomes of 1000 actinobacteria strains.</title>
        <authorList>
            <person name="Klenk H.-P."/>
        </authorList>
    </citation>
    <scope>NUCLEOTIDE SEQUENCE [LARGE SCALE GENOMIC DNA]</scope>
    <source>
        <strain evidence="2 3">DSM 45015</strain>
    </source>
</reference>
<proteinExistence type="predicted"/>
<keyword evidence="1" id="KW-0472">Membrane</keyword>
<dbReference type="RefSeq" id="WP_141923956.1">
    <property type="nucleotide sequence ID" value="NZ_VFQC01000001.1"/>
</dbReference>
<evidence type="ECO:0000313" key="3">
    <source>
        <dbReference type="Proteomes" id="UP000317422"/>
    </source>
</evidence>
<dbReference type="Proteomes" id="UP000317422">
    <property type="component" value="Unassembled WGS sequence"/>
</dbReference>
<name>A0A543NKX8_9ACTN</name>